<protein>
    <submittedName>
        <fullName evidence="1">Uncharacterized protein</fullName>
    </submittedName>
</protein>
<proteinExistence type="predicted"/>
<gene>
    <name evidence="1" type="ORF">SI65_08803</name>
</gene>
<evidence type="ECO:0000313" key="1">
    <source>
        <dbReference type="EMBL" id="ODM15962.1"/>
    </source>
</evidence>
<evidence type="ECO:0000313" key="2">
    <source>
        <dbReference type="Proteomes" id="UP000094569"/>
    </source>
</evidence>
<reference evidence="1 2" key="1">
    <citation type="journal article" date="2016" name="BMC Genomics">
        <title>Comparative genomic and transcriptomic analyses of the Fuzhuan brick tea-fermentation fungus Aspergillus cristatus.</title>
        <authorList>
            <person name="Ge Y."/>
            <person name="Wang Y."/>
            <person name="Liu Y."/>
            <person name="Tan Y."/>
            <person name="Ren X."/>
            <person name="Zhang X."/>
            <person name="Hyde K.D."/>
            <person name="Liu Y."/>
            <person name="Liu Z."/>
        </authorList>
    </citation>
    <scope>NUCLEOTIDE SEQUENCE [LARGE SCALE GENOMIC DNA]</scope>
    <source>
        <strain evidence="1 2">GZAAS20.1005</strain>
    </source>
</reference>
<dbReference type="VEuPathDB" id="FungiDB:SI65_08803"/>
<dbReference type="AlphaFoldDB" id="A0A1E3B4S6"/>
<sequence length="87" mass="10343">MRLQNLKRVTLKEPRLGSSTMFGLRIHSEEFTAHVQKLETIVAKSNFKLVVEHKECKGYLREIMIEDNEFLNIIDDEDEEFFDVWNV</sequence>
<accession>A0A1E3B4S6</accession>
<organism evidence="1 2">
    <name type="scientific">Aspergillus cristatus</name>
    <name type="common">Chinese Fuzhuan brick tea-fermentation fungus</name>
    <name type="synonym">Eurotium cristatum</name>
    <dbReference type="NCBI Taxonomy" id="573508"/>
    <lineage>
        <taxon>Eukaryota</taxon>
        <taxon>Fungi</taxon>
        <taxon>Dikarya</taxon>
        <taxon>Ascomycota</taxon>
        <taxon>Pezizomycotina</taxon>
        <taxon>Eurotiomycetes</taxon>
        <taxon>Eurotiomycetidae</taxon>
        <taxon>Eurotiales</taxon>
        <taxon>Aspergillaceae</taxon>
        <taxon>Aspergillus</taxon>
        <taxon>Aspergillus subgen. Aspergillus</taxon>
    </lineage>
</organism>
<comment type="caution">
    <text evidence="1">The sequence shown here is derived from an EMBL/GenBank/DDBJ whole genome shotgun (WGS) entry which is preliminary data.</text>
</comment>
<keyword evidence="2" id="KW-1185">Reference proteome</keyword>
<dbReference type="Proteomes" id="UP000094569">
    <property type="component" value="Unassembled WGS sequence"/>
</dbReference>
<name>A0A1E3B4S6_ASPCR</name>
<dbReference type="EMBL" id="JXNT01000014">
    <property type="protein sequence ID" value="ODM15962.1"/>
    <property type="molecule type" value="Genomic_DNA"/>
</dbReference>